<reference evidence="1" key="1">
    <citation type="submission" date="2022-12" db="EMBL/GenBank/DDBJ databases">
        <title>Reference genome sequencing for broad-spectrum identification of bacterial and archaeal isolates by mass spectrometry.</title>
        <authorList>
            <person name="Sekiguchi Y."/>
            <person name="Tourlousse D.M."/>
        </authorList>
    </citation>
    <scope>NUCLEOTIDE SEQUENCE</scope>
    <source>
        <strain evidence="1">10succ1</strain>
    </source>
</reference>
<dbReference type="EMBL" id="BSDY01000002">
    <property type="protein sequence ID" value="GLI54980.1"/>
    <property type="molecule type" value="Genomic_DNA"/>
</dbReference>
<dbReference type="AlphaFoldDB" id="A0A9W6LMJ4"/>
<sequence>MNVRYTENLLKDRGVMATLRSYYDPKEKSVMESLNERLDAYQRADLLEAFAKNKEKASSKANKIKFEESILDLRSYDLGERTNGQFSSKGILWPSIIRLSYKLADEKFSRQVAVLDHELTHKDQHDLTANTSVKRAKKAGLDKTRSNFKYDLKHYDASNKRYYKASLLERDAKESIDRTKNALETIARKALKTNAVTEEGGYIAVSKPKNTIVKGLEKVEVERVDNNFRFLRESKETFTSKLSEKNKRELEELLLDYQEIEDLYKEGKTVKSTRDLMVLELDRKVDEFQRTNDISFDLAESERI</sequence>
<accession>A0A9W6LMJ4</accession>
<evidence type="ECO:0000313" key="2">
    <source>
        <dbReference type="Proteomes" id="UP001144471"/>
    </source>
</evidence>
<protein>
    <submittedName>
        <fullName evidence="1">Uncharacterized protein</fullName>
    </submittedName>
</protein>
<proteinExistence type="predicted"/>
<keyword evidence="2" id="KW-1185">Reference proteome</keyword>
<comment type="caution">
    <text evidence="1">The sequence shown here is derived from an EMBL/GenBank/DDBJ whole genome shotgun (WGS) entry which is preliminary data.</text>
</comment>
<evidence type="ECO:0000313" key="1">
    <source>
        <dbReference type="EMBL" id="GLI54980.1"/>
    </source>
</evidence>
<gene>
    <name evidence="1" type="ORF">PM10SUCC1_04950</name>
</gene>
<organism evidence="1 2">
    <name type="scientific">Propionigenium maris DSM 9537</name>
    <dbReference type="NCBI Taxonomy" id="1123000"/>
    <lineage>
        <taxon>Bacteria</taxon>
        <taxon>Fusobacteriati</taxon>
        <taxon>Fusobacteriota</taxon>
        <taxon>Fusobacteriia</taxon>
        <taxon>Fusobacteriales</taxon>
        <taxon>Fusobacteriaceae</taxon>
        <taxon>Propionigenium</taxon>
    </lineage>
</organism>
<dbReference type="Proteomes" id="UP001144471">
    <property type="component" value="Unassembled WGS sequence"/>
</dbReference>
<name>A0A9W6LMJ4_9FUSO</name>